<feature type="transmembrane region" description="Helical" evidence="1">
    <location>
        <begin position="123"/>
        <end position="143"/>
    </location>
</feature>
<feature type="transmembrane region" description="Helical" evidence="1">
    <location>
        <begin position="15"/>
        <end position="33"/>
    </location>
</feature>
<feature type="transmembrane region" description="Helical" evidence="1">
    <location>
        <begin position="150"/>
        <end position="167"/>
    </location>
</feature>
<keyword evidence="1" id="KW-0812">Transmembrane</keyword>
<reference evidence="2 3" key="1">
    <citation type="submission" date="2019-02" db="EMBL/GenBank/DDBJ databases">
        <title>Sequencing the genomes of 1000 actinobacteria strains.</title>
        <authorList>
            <person name="Klenk H.-P."/>
        </authorList>
    </citation>
    <scope>NUCLEOTIDE SEQUENCE [LARGE SCALE GENOMIC DNA]</scope>
    <source>
        <strain evidence="2 3">DSM 44509</strain>
    </source>
</reference>
<keyword evidence="1" id="KW-0472">Membrane</keyword>
<evidence type="ECO:0000256" key="1">
    <source>
        <dbReference type="SAM" id="Phobius"/>
    </source>
</evidence>
<dbReference type="EMBL" id="SHKV01000001">
    <property type="protein sequence ID" value="RZU33346.1"/>
    <property type="molecule type" value="Genomic_DNA"/>
</dbReference>
<feature type="transmembrane region" description="Helical" evidence="1">
    <location>
        <begin position="179"/>
        <end position="201"/>
    </location>
</feature>
<feature type="transmembrane region" description="Helical" evidence="1">
    <location>
        <begin position="247"/>
        <end position="273"/>
    </location>
</feature>
<organism evidence="2 3">
    <name type="scientific">Blastococcus saxobsidens</name>
    <dbReference type="NCBI Taxonomy" id="138336"/>
    <lineage>
        <taxon>Bacteria</taxon>
        <taxon>Bacillati</taxon>
        <taxon>Actinomycetota</taxon>
        <taxon>Actinomycetes</taxon>
        <taxon>Geodermatophilales</taxon>
        <taxon>Geodermatophilaceae</taxon>
        <taxon>Blastococcus</taxon>
    </lineage>
</organism>
<evidence type="ECO:0000313" key="3">
    <source>
        <dbReference type="Proteomes" id="UP000292507"/>
    </source>
</evidence>
<feature type="transmembrane region" description="Helical" evidence="1">
    <location>
        <begin position="91"/>
        <end position="111"/>
    </location>
</feature>
<keyword evidence="1" id="KW-1133">Transmembrane helix</keyword>
<proteinExistence type="predicted"/>
<keyword evidence="3" id="KW-1185">Reference proteome</keyword>
<feature type="transmembrane region" description="Helical" evidence="1">
    <location>
        <begin position="40"/>
        <end position="60"/>
    </location>
</feature>
<dbReference type="OrthoDB" id="5198833at2"/>
<sequence>MSSTAVVPGTPDRAHHLPAAGVAVLATGLLAGLPAAFGAVGALAAVLVVQFALVLSWVLVAGMRGFAASLAVGTAAAVAADLVLALPQRPVLGGLLAVLGVGFLAAVLQQMLRSPRHALVDSLAGSALLLTAVGALAALLLLGTSDEGRLVLTALSAGVSLAVGHLVDQVLPRPQVADGVPRGLVGLVLAVLAGAGTAFAVRDLAGLGMLRALALGAVVAGVVALVAVAASYVAVDAAGGTAADDSSPWVLTVVQVVLPMAAAAPVAVGLLTVL</sequence>
<comment type="caution">
    <text evidence="2">The sequence shown here is derived from an EMBL/GenBank/DDBJ whole genome shotgun (WGS) entry which is preliminary data.</text>
</comment>
<dbReference type="Proteomes" id="UP000292507">
    <property type="component" value="Unassembled WGS sequence"/>
</dbReference>
<dbReference type="AlphaFoldDB" id="A0A4V6MFL9"/>
<protein>
    <submittedName>
        <fullName evidence="2">Uncharacterized protein</fullName>
    </submittedName>
</protein>
<feature type="transmembrane region" description="Helical" evidence="1">
    <location>
        <begin position="213"/>
        <end position="235"/>
    </location>
</feature>
<gene>
    <name evidence="2" type="ORF">BKA19_3067</name>
</gene>
<evidence type="ECO:0000313" key="2">
    <source>
        <dbReference type="EMBL" id="RZU33346.1"/>
    </source>
</evidence>
<name>A0A4V6MFL9_9ACTN</name>
<dbReference type="RefSeq" id="WP_104529852.1">
    <property type="nucleotide sequence ID" value="NZ_POQT01000035.1"/>
</dbReference>
<feature type="transmembrane region" description="Helical" evidence="1">
    <location>
        <begin position="66"/>
        <end position="84"/>
    </location>
</feature>
<accession>A0A4V6MFL9</accession>